<dbReference type="GeneID" id="27904776"/>
<sequence length="219" mass="24396">MTSVAPSSTHHGSQILLVLLCSDLANMQDLYTTIEKTALAFVSSIGEESHEKYLAPGFETTYGPLQQEIPLDTSLVHLENTTYKNYYKSELDKFSIDSNKRLLDSSVDPKKRKAWLWYQLELQNAGELLGSPYEKVVMEVMWLIDLTEDGKKVLRCRQYLDTIGCDAFFPDQADAAQASFPTPGPSEGVSTQESLDALTAIDEKNAVEDFLKGLSVSRS</sequence>
<feature type="signal peptide" evidence="1">
    <location>
        <begin position="1"/>
        <end position="27"/>
    </location>
</feature>
<accession>M3CI25</accession>
<feature type="chain" id="PRO_5004032721" evidence="1">
    <location>
        <begin position="28"/>
        <end position="219"/>
    </location>
</feature>
<dbReference type="EMBL" id="KB456263">
    <property type="protein sequence ID" value="EMF13423.1"/>
    <property type="molecule type" value="Genomic_DNA"/>
</dbReference>
<protein>
    <submittedName>
        <fullName evidence="2">Uncharacterized protein</fullName>
    </submittedName>
</protein>
<proteinExistence type="predicted"/>
<gene>
    <name evidence="2" type="ORF">SEPMUDRAFT_155731</name>
</gene>
<evidence type="ECO:0000313" key="2">
    <source>
        <dbReference type="EMBL" id="EMF13423.1"/>
    </source>
</evidence>
<keyword evidence="1" id="KW-0732">Signal</keyword>
<dbReference type="AlphaFoldDB" id="M3CI25"/>
<keyword evidence="3" id="KW-1185">Reference proteome</keyword>
<organism evidence="2 3">
    <name type="scientific">Sphaerulina musiva (strain SO2202)</name>
    <name type="common">Poplar stem canker fungus</name>
    <name type="synonym">Septoria musiva</name>
    <dbReference type="NCBI Taxonomy" id="692275"/>
    <lineage>
        <taxon>Eukaryota</taxon>
        <taxon>Fungi</taxon>
        <taxon>Dikarya</taxon>
        <taxon>Ascomycota</taxon>
        <taxon>Pezizomycotina</taxon>
        <taxon>Dothideomycetes</taxon>
        <taxon>Dothideomycetidae</taxon>
        <taxon>Mycosphaerellales</taxon>
        <taxon>Mycosphaerellaceae</taxon>
        <taxon>Sphaerulina</taxon>
    </lineage>
</organism>
<evidence type="ECO:0000256" key="1">
    <source>
        <dbReference type="SAM" id="SignalP"/>
    </source>
</evidence>
<name>M3CI25_SPHMS</name>
<dbReference type="RefSeq" id="XP_016761544.1">
    <property type="nucleotide sequence ID" value="XM_016907639.1"/>
</dbReference>
<evidence type="ECO:0000313" key="3">
    <source>
        <dbReference type="Proteomes" id="UP000016931"/>
    </source>
</evidence>
<dbReference type="OrthoDB" id="3758478at2759"/>
<dbReference type="Proteomes" id="UP000016931">
    <property type="component" value="Unassembled WGS sequence"/>
</dbReference>
<dbReference type="HOGENOM" id="CLU_1262215_0_0_1"/>
<reference evidence="2 3" key="1">
    <citation type="journal article" date="2012" name="PLoS Pathog.">
        <title>Diverse lifestyles and strategies of plant pathogenesis encoded in the genomes of eighteen Dothideomycetes fungi.</title>
        <authorList>
            <person name="Ohm R.A."/>
            <person name="Feau N."/>
            <person name="Henrissat B."/>
            <person name="Schoch C.L."/>
            <person name="Horwitz B.A."/>
            <person name="Barry K.W."/>
            <person name="Condon B.J."/>
            <person name="Copeland A.C."/>
            <person name="Dhillon B."/>
            <person name="Glaser F."/>
            <person name="Hesse C.N."/>
            <person name="Kosti I."/>
            <person name="LaButti K."/>
            <person name="Lindquist E.A."/>
            <person name="Lucas S."/>
            <person name="Salamov A.A."/>
            <person name="Bradshaw R.E."/>
            <person name="Ciuffetti L."/>
            <person name="Hamelin R.C."/>
            <person name="Kema G.H.J."/>
            <person name="Lawrence C."/>
            <person name="Scott J.A."/>
            <person name="Spatafora J.W."/>
            <person name="Turgeon B.G."/>
            <person name="de Wit P.J.G.M."/>
            <person name="Zhong S."/>
            <person name="Goodwin S.B."/>
            <person name="Grigoriev I.V."/>
        </authorList>
    </citation>
    <scope>NUCLEOTIDE SEQUENCE [LARGE SCALE GENOMIC DNA]</scope>
    <source>
        <strain evidence="2 3">SO2202</strain>
    </source>
</reference>